<dbReference type="Proteomes" id="UP000095287">
    <property type="component" value="Unplaced"/>
</dbReference>
<dbReference type="WBParaSite" id="L893_g13163.t1">
    <property type="protein sequence ID" value="L893_g13163.t1"/>
    <property type="gene ID" value="L893_g13163"/>
</dbReference>
<evidence type="ECO:0000313" key="1">
    <source>
        <dbReference type="Proteomes" id="UP000095287"/>
    </source>
</evidence>
<dbReference type="AlphaFoldDB" id="A0A1I7Y6N2"/>
<protein>
    <submittedName>
        <fullName evidence="2">Ovule protein</fullName>
    </submittedName>
</protein>
<evidence type="ECO:0000313" key="2">
    <source>
        <dbReference type="WBParaSite" id="L893_g13163.t1"/>
    </source>
</evidence>
<sequence>MKPCPHLLNSDGRYIWPLNVAFRYFCMRSHAENIRPCSDLHKSPPSPLPSIASPEAHPYRRYRNKSSGLHEFYLDCPLNAF</sequence>
<accession>A0A1I7Y6N2</accession>
<reference evidence="2" key="1">
    <citation type="submission" date="2016-11" db="UniProtKB">
        <authorList>
            <consortium name="WormBaseParasite"/>
        </authorList>
    </citation>
    <scope>IDENTIFICATION</scope>
</reference>
<name>A0A1I7Y6N2_9BILA</name>
<organism evidence="1 2">
    <name type="scientific">Steinernema glaseri</name>
    <dbReference type="NCBI Taxonomy" id="37863"/>
    <lineage>
        <taxon>Eukaryota</taxon>
        <taxon>Metazoa</taxon>
        <taxon>Ecdysozoa</taxon>
        <taxon>Nematoda</taxon>
        <taxon>Chromadorea</taxon>
        <taxon>Rhabditida</taxon>
        <taxon>Tylenchina</taxon>
        <taxon>Panagrolaimomorpha</taxon>
        <taxon>Strongyloidoidea</taxon>
        <taxon>Steinernematidae</taxon>
        <taxon>Steinernema</taxon>
    </lineage>
</organism>
<proteinExistence type="predicted"/>
<keyword evidence="1" id="KW-1185">Reference proteome</keyword>